<gene>
    <name evidence="2" type="ORF">ACFSAH_16295</name>
</gene>
<name>A0ABW4IF86_9SPHI</name>
<organism evidence="2 3">
    <name type="scientific">Pseudopedobacter beijingensis</name>
    <dbReference type="NCBI Taxonomy" id="1207056"/>
    <lineage>
        <taxon>Bacteria</taxon>
        <taxon>Pseudomonadati</taxon>
        <taxon>Bacteroidota</taxon>
        <taxon>Sphingobacteriia</taxon>
        <taxon>Sphingobacteriales</taxon>
        <taxon>Sphingobacteriaceae</taxon>
        <taxon>Pseudopedobacter</taxon>
    </lineage>
</organism>
<evidence type="ECO:0000259" key="1">
    <source>
        <dbReference type="Pfam" id="PF21360"/>
    </source>
</evidence>
<accession>A0ABW4IF86</accession>
<dbReference type="Pfam" id="PF21360">
    <property type="entry name" value="PylC-like_N"/>
    <property type="match status" value="1"/>
</dbReference>
<protein>
    <recommendedName>
        <fullName evidence="1">PylC N-terminal domain-containing protein</fullName>
    </recommendedName>
</protein>
<evidence type="ECO:0000313" key="2">
    <source>
        <dbReference type="EMBL" id="MFD1631435.1"/>
    </source>
</evidence>
<feature type="domain" description="PylC N-terminal" evidence="1">
    <location>
        <begin position="30"/>
        <end position="85"/>
    </location>
</feature>
<keyword evidence="3" id="KW-1185">Reference proteome</keyword>
<proteinExistence type="predicted"/>
<dbReference type="Proteomes" id="UP001597118">
    <property type="component" value="Unassembled WGS sequence"/>
</dbReference>
<comment type="caution">
    <text evidence="2">The sequence shown here is derived from an EMBL/GenBank/DDBJ whole genome shotgun (WGS) entry which is preliminary data.</text>
</comment>
<evidence type="ECO:0000313" key="3">
    <source>
        <dbReference type="Proteomes" id="UP001597118"/>
    </source>
</evidence>
<dbReference type="EMBL" id="JBHUDG010000047">
    <property type="protein sequence ID" value="MFD1631435.1"/>
    <property type="molecule type" value="Genomic_DNA"/>
</dbReference>
<sequence length="245" mass="27768">MNNVLIIGEQHPKVALLKSLLNDNIEFVSENSIKLPQVTSSSYAHEVLDSCLTHNIHTVLPLISKAIMALSESKVLFEEYGIEVLALHGSEYGILRTALEEHFAESKPVKNFSEFSKLMLELGYPNDRIAIGELNGLGNLIEIDDSCKEPLNIWCMPGKASFIQLNKLFSKGEFNPVTLYKLFSNEKIEQLDFLLWNKKTEVPIDHEKPIVSLLLNKFKELKIYGFFEITLCGSQIVRIKTQQIC</sequence>
<dbReference type="Gene3D" id="3.40.50.20">
    <property type="match status" value="1"/>
</dbReference>
<dbReference type="InterPro" id="IPR048764">
    <property type="entry name" value="PylC_N"/>
</dbReference>
<dbReference type="RefSeq" id="WP_379663803.1">
    <property type="nucleotide sequence ID" value="NZ_JBHUDG010000047.1"/>
</dbReference>
<reference evidence="3" key="1">
    <citation type="journal article" date="2019" name="Int. J. Syst. Evol. Microbiol.">
        <title>The Global Catalogue of Microorganisms (GCM) 10K type strain sequencing project: providing services to taxonomists for standard genome sequencing and annotation.</title>
        <authorList>
            <consortium name="The Broad Institute Genomics Platform"/>
            <consortium name="The Broad Institute Genome Sequencing Center for Infectious Disease"/>
            <person name="Wu L."/>
            <person name="Ma J."/>
        </authorList>
    </citation>
    <scope>NUCLEOTIDE SEQUENCE [LARGE SCALE GENOMIC DNA]</scope>
    <source>
        <strain evidence="3">CCUG 53762</strain>
    </source>
</reference>